<gene>
    <name evidence="1" type="ORF">Tco_0978053</name>
</gene>
<proteinExistence type="predicted"/>
<evidence type="ECO:0000313" key="2">
    <source>
        <dbReference type="Proteomes" id="UP001151760"/>
    </source>
</evidence>
<accession>A0ABQ5ELV8</accession>
<dbReference type="EMBL" id="BQNB010016445">
    <property type="protein sequence ID" value="GJT51896.1"/>
    <property type="molecule type" value="Genomic_DNA"/>
</dbReference>
<comment type="caution">
    <text evidence="1">The sequence shown here is derived from an EMBL/GenBank/DDBJ whole genome shotgun (WGS) entry which is preliminary data.</text>
</comment>
<dbReference type="InterPro" id="IPR052343">
    <property type="entry name" value="Retrotransposon-Effector_Assoc"/>
</dbReference>
<protein>
    <recommendedName>
        <fullName evidence="3">Reverse transcriptase</fullName>
    </recommendedName>
</protein>
<evidence type="ECO:0000313" key="1">
    <source>
        <dbReference type="EMBL" id="GJT51896.1"/>
    </source>
</evidence>
<dbReference type="PANTHER" id="PTHR46890">
    <property type="entry name" value="NON-LTR RETROLELEMENT REVERSE TRANSCRIPTASE-LIKE PROTEIN-RELATED"/>
    <property type="match status" value="1"/>
</dbReference>
<dbReference type="PANTHER" id="PTHR46890:SF48">
    <property type="entry name" value="RNA-DIRECTED DNA POLYMERASE"/>
    <property type="match status" value="1"/>
</dbReference>
<reference evidence="1" key="1">
    <citation type="journal article" date="2022" name="Int. J. Mol. Sci.">
        <title>Draft Genome of Tanacetum Coccineum: Genomic Comparison of Closely Related Tanacetum-Family Plants.</title>
        <authorList>
            <person name="Yamashiro T."/>
            <person name="Shiraishi A."/>
            <person name="Nakayama K."/>
            <person name="Satake H."/>
        </authorList>
    </citation>
    <scope>NUCLEOTIDE SEQUENCE</scope>
</reference>
<reference evidence="1" key="2">
    <citation type="submission" date="2022-01" db="EMBL/GenBank/DDBJ databases">
        <authorList>
            <person name="Yamashiro T."/>
            <person name="Shiraishi A."/>
            <person name="Satake H."/>
            <person name="Nakayama K."/>
        </authorList>
    </citation>
    <scope>NUCLEOTIDE SEQUENCE</scope>
</reference>
<dbReference type="Proteomes" id="UP001151760">
    <property type="component" value="Unassembled WGS sequence"/>
</dbReference>
<sequence>MRNDTNESSPLHGSMEEVVKDNWKHDGVEDRNAIVKLKNKLKYLKIRLKLWSKSKVDERCNSRKMWQAKLEEIDKRVDDGHGVANDIQERKQIMKLILDADRMETLDLAQKAKVKWAIKGDENSKYFHGIINKKRRQLAIRGILIDGEWVDDPIRVKQEFYHHFATRFEAPNWSRAGILDEFPNRLSSEQSRMMEGDVSCEEVKRAMWECGSDKAPGPDGFTFEFFKKFWYVVGEDVVRAVSRFFTTGWFPRGCNSSFVALIPKVHDAKLVNEFRPISLVGCPYKIIGKILANRLALAIDDLISTRFAARRPIISVLVPSSHGKPSCLRSEDYGTWPVFTNPSRELPKVTLSNSFYADDAIFIGKWSHDNVISIARLLQCFYMASGLNVNFHKSTLLGIDVPYQEVECMASNMGCKAEKCRLIILVLRLVKICLELNREER</sequence>
<name>A0ABQ5ELV8_9ASTR</name>
<keyword evidence="2" id="KW-1185">Reference proteome</keyword>
<organism evidence="1 2">
    <name type="scientific">Tanacetum coccineum</name>
    <dbReference type="NCBI Taxonomy" id="301880"/>
    <lineage>
        <taxon>Eukaryota</taxon>
        <taxon>Viridiplantae</taxon>
        <taxon>Streptophyta</taxon>
        <taxon>Embryophyta</taxon>
        <taxon>Tracheophyta</taxon>
        <taxon>Spermatophyta</taxon>
        <taxon>Magnoliopsida</taxon>
        <taxon>eudicotyledons</taxon>
        <taxon>Gunneridae</taxon>
        <taxon>Pentapetalae</taxon>
        <taxon>asterids</taxon>
        <taxon>campanulids</taxon>
        <taxon>Asterales</taxon>
        <taxon>Asteraceae</taxon>
        <taxon>Asteroideae</taxon>
        <taxon>Anthemideae</taxon>
        <taxon>Anthemidinae</taxon>
        <taxon>Tanacetum</taxon>
    </lineage>
</organism>
<evidence type="ECO:0008006" key="3">
    <source>
        <dbReference type="Google" id="ProtNLM"/>
    </source>
</evidence>